<keyword evidence="8" id="KW-1185">Reference proteome</keyword>
<accession>A0ABR0BWX3</accession>
<organism evidence="7 8">
    <name type="scientific">Purpureocillium lilacinum</name>
    <name type="common">Paecilomyces lilacinus</name>
    <dbReference type="NCBI Taxonomy" id="33203"/>
    <lineage>
        <taxon>Eukaryota</taxon>
        <taxon>Fungi</taxon>
        <taxon>Dikarya</taxon>
        <taxon>Ascomycota</taxon>
        <taxon>Pezizomycotina</taxon>
        <taxon>Sordariomycetes</taxon>
        <taxon>Hypocreomycetidae</taxon>
        <taxon>Hypocreales</taxon>
        <taxon>Ophiocordycipitaceae</taxon>
        <taxon>Purpureocillium</taxon>
    </lineage>
</organism>
<dbReference type="PANTHER" id="PTHR13259">
    <property type="entry name" value="BLADDER CANCER 10 KD PROTEIN HOMOLOG"/>
    <property type="match status" value="1"/>
</dbReference>
<dbReference type="Proteomes" id="UP001287286">
    <property type="component" value="Unassembled WGS sequence"/>
</dbReference>
<protein>
    <recommendedName>
        <fullName evidence="9">Bladder cancer-related BC10-like protein</fullName>
    </recommendedName>
</protein>
<gene>
    <name evidence="7" type="ORF">Purlil1_7120</name>
</gene>
<reference evidence="7 8" key="1">
    <citation type="journal article" date="2024" name="Microbiol. Resour. Announc.">
        <title>Genome annotations for the ascomycete fungi Trichoderma harzianum, Trichoderma aggressivum, and Purpureocillium lilacinum.</title>
        <authorList>
            <person name="Beijen E.P.W."/>
            <person name="Ohm R.A."/>
        </authorList>
    </citation>
    <scope>NUCLEOTIDE SEQUENCE [LARGE SCALE GENOMIC DNA]</scope>
    <source>
        <strain evidence="7 8">CBS 150709</strain>
    </source>
</reference>
<proteinExistence type="predicted"/>
<feature type="transmembrane region" description="Helical" evidence="6">
    <location>
        <begin position="262"/>
        <end position="283"/>
    </location>
</feature>
<keyword evidence="3 6" id="KW-1133">Transmembrane helix</keyword>
<dbReference type="PANTHER" id="PTHR13259:SF1">
    <property type="entry name" value="BLADDER CANCER-ASSOCIATED PROTEIN"/>
    <property type="match status" value="1"/>
</dbReference>
<keyword evidence="4 6" id="KW-0472">Membrane</keyword>
<name>A0ABR0BWX3_PURLI</name>
<evidence type="ECO:0008006" key="9">
    <source>
        <dbReference type="Google" id="ProtNLM"/>
    </source>
</evidence>
<evidence type="ECO:0000256" key="1">
    <source>
        <dbReference type="ARBA" id="ARBA00004370"/>
    </source>
</evidence>
<dbReference type="SMART" id="SM01396">
    <property type="entry name" value="BC10"/>
    <property type="match status" value="1"/>
</dbReference>
<evidence type="ECO:0000313" key="8">
    <source>
        <dbReference type="Proteomes" id="UP001287286"/>
    </source>
</evidence>
<feature type="region of interest" description="Disordered" evidence="5">
    <location>
        <begin position="82"/>
        <end position="192"/>
    </location>
</feature>
<evidence type="ECO:0000256" key="4">
    <source>
        <dbReference type="ARBA" id="ARBA00023136"/>
    </source>
</evidence>
<feature type="region of interest" description="Disordered" evidence="5">
    <location>
        <begin position="220"/>
        <end position="239"/>
    </location>
</feature>
<evidence type="ECO:0000256" key="5">
    <source>
        <dbReference type="SAM" id="MobiDB-lite"/>
    </source>
</evidence>
<evidence type="ECO:0000256" key="6">
    <source>
        <dbReference type="SAM" id="Phobius"/>
    </source>
</evidence>
<comment type="subcellular location">
    <subcellularLocation>
        <location evidence="1">Membrane</location>
    </subcellularLocation>
</comment>
<dbReference type="EMBL" id="JAWRVI010000024">
    <property type="protein sequence ID" value="KAK4088569.1"/>
    <property type="molecule type" value="Genomic_DNA"/>
</dbReference>
<evidence type="ECO:0000313" key="7">
    <source>
        <dbReference type="EMBL" id="KAK4088569.1"/>
    </source>
</evidence>
<sequence>MDAEQPATCWAIGDSQTRSCGETMLESRLGGKDRWRQRALSMQCFARRQPRGMNGGRVGNGRVDGRRHFQGRDGALEHWSLQRPPVLPGQVRPAIGSPTNGQHQPGQPPPLPRATFPLNQAVHGSEPSRAAQVVAPPVTGADRQARHRPSIRRLNLADPRNSKSSPSPSIITPPPPATAPTLGRQRQLPTRLSPSYTYTSTHYIRPTRSHTYICARTALPPRTRAQPTDPPLEGPSRHRQLHRPLQVSPPETAAAMFCLRSWLPLLFIPTNASPAFIFLFFVCTYFLNRPCVYCSILLLILFLTSCNWSDRCFFDFRSDWFLPRSASSSSAASSASTSSATPTSTIYTGAGGANATIYTQNHHDVAADAFNATVAEMLNSTARALAGAAADQVAAKRAEWTGLGMEWLRSLLGRREWRIECMDIYIRL</sequence>
<evidence type="ECO:0000256" key="2">
    <source>
        <dbReference type="ARBA" id="ARBA00022692"/>
    </source>
</evidence>
<comment type="caution">
    <text evidence="7">The sequence shown here is derived from an EMBL/GenBank/DDBJ whole genome shotgun (WGS) entry which is preliminary data.</text>
</comment>
<keyword evidence="2 6" id="KW-0812">Transmembrane</keyword>
<dbReference type="Pfam" id="PF06726">
    <property type="entry name" value="BC10"/>
    <property type="match status" value="1"/>
</dbReference>
<evidence type="ECO:0000256" key="3">
    <source>
        <dbReference type="ARBA" id="ARBA00022989"/>
    </source>
</evidence>
<feature type="transmembrane region" description="Helical" evidence="6">
    <location>
        <begin position="290"/>
        <end position="308"/>
    </location>
</feature>
<dbReference type="InterPro" id="IPR009598">
    <property type="entry name" value="BCALP"/>
</dbReference>